<evidence type="ECO:0000256" key="4">
    <source>
        <dbReference type="ARBA" id="ARBA00022692"/>
    </source>
</evidence>
<organism evidence="9 10">
    <name type="scientific">Candidatus Doriopsillibacter californiensis</name>
    <dbReference type="NCBI Taxonomy" id="2970740"/>
    <lineage>
        <taxon>Bacteria</taxon>
        <taxon>Pseudomonadati</taxon>
        <taxon>Pseudomonadota</taxon>
        <taxon>Gammaproteobacteria</taxon>
        <taxon>Candidatus Tethybacterales</taxon>
        <taxon>Candidatus Persebacteraceae</taxon>
        <taxon>Candidatus Doriopsillibacter</taxon>
    </lineage>
</organism>
<evidence type="ECO:0000313" key="10">
    <source>
        <dbReference type="Proteomes" id="UP001168167"/>
    </source>
</evidence>
<evidence type="ECO:0000256" key="8">
    <source>
        <dbReference type="SAM" id="Phobius"/>
    </source>
</evidence>
<feature type="transmembrane region" description="Helical" evidence="8">
    <location>
        <begin position="72"/>
        <end position="93"/>
    </location>
</feature>
<keyword evidence="2" id="KW-0813">Transport</keyword>
<keyword evidence="4 8" id="KW-0812">Transmembrane</keyword>
<dbReference type="PANTHER" id="PTHR30335:SF0">
    <property type="entry name" value="ION-TRANSLOCATING OXIDOREDUCTASE COMPLEX SUBUNIT A"/>
    <property type="match status" value="1"/>
</dbReference>
<keyword evidence="3" id="KW-0997">Cell inner membrane</keyword>
<keyword evidence="10" id="KW-1185">Reference proteome</keyword>
<dbReference type="EMBL" id="JANQAO010000003">
    <property type="protein sequence ID" value="MDM5147712.1"/>
    <property type="molecule type" value="Genomic_DNA"/>
</dbReference>
<feature type="transmembrane region" description="Helical" evidence="8">
    <location>
        <begin position="37"/>
        <end position="60"/>
    </location>
</feature>
<evidence type="ECO:0000256" key="7">
    <source>
        <dbReference type="ARBA" id="ARBA00023136"/>
    </source>
</evidence>
<evidence type="ECO:0000256" key="6">
    <source>
        <dbReference type="ARBA" id="ARBA00022989"/>
    </source>
</evidence>
<feature type="transmembrane region" description="Helical" evidence="8">
    <location>
        <begin position="164"/>
        <end position="185"/>
    </location>
</feature>
<sequence length="189" mass="19713">MSLIAVIAAAALADNIILAKMLGLCPFTGLSKRLDVAVGVGVATAAVLTLSAAAAWVVNATLLQNISSLQPLIFITLAAIVVQGAELAMRLWMPLMHRMLGLYLPLIATNCAVLGVMLLAVRKSPDSFIEAVARGFGGGVGFLLAMVCLALVRERITDSQVPVAMRGAPLTMITIGWMALAFSGLHGIF</sequence>
<keyword evidence="5" id="KW-1278">Translocase</keyword>
<dbReference type="Pfam" id="PF02508">
    <property type="entry name" value="Rnf-Nqr"/>
    <property type="match status" value="1"/>
</dbReference>
<evidence type="ECO:0000256" key="2">
    <source>
        <dbReference type="ARBA" id="ARBA00022448"/>
    </source>
</evidence>
<name>A0ABT7QM28_9GAMM</name>
<dbReference type="Proteomes" id="UP001168167">
    <property type="component" value="Unassembled WGS sequence"/>
</dbReference>
<feature type="transmembrane region" description="Helical" evidence="8">
    <location>
        <begin position="132"/>
        <end position="152"/>
    </location>
</feature>
<dbReference type="PANTHER" id="PTHR30335">
    <property type="entry name" value="INTEGRAL MEMBRANE PROTEIN OF SOXR-REDUCING COMPLEX"/>
    <property type="match status" value="1"/>
</dbReference>
<dbReference type="InterPro" id="IPR003667">
    <property type="entry name" value="NqrDE/RnfAE"/>
</dbReference>
<evidence type="ECO:0000256" key="3">
    <source>
        <dbReference type="ARBA" id="ARBA00022519"/>
    </source>
</evidence>
<accession>A0ABT7QM28</accession>
<evidence type="ECO:0000256" key="5">
    <source>
        <dbReference type="ARBA" id="ARBA00022967"/>
    </source>
</evidence>
<keyword evidence="6 8" id="KW-1133">Transmembrane helix</keyword>
<dbReference type="InterPro" id="IPR050133">
    <property type="entry name" value="NqrDE/RnfAE_oxidrdctase"/>
</dbReference>
<dbReference type="PIRSF" id="PIRSF006102">
    <property type="entry name" value="NQR_DE"/>
    <property type="match status" value="1"/>
</dbReference>
<comment type="caution">
    <text evidence="9">The sequence shown here is derived from an EMBL/GenBank/DDBJ whole genome shotgun (WGS) entry which is preliminary data.</text>
</comment>
<evidence type="ECO:0000256" key="1">
    <source>
        <dbReference type="ARBA" id="ARBA00004127"/>
    </source>
</evidence>
<evidence type="ECO:0000313" key="9">
    <source>
        <dbReference type="EMBL" id="MDM5147712.1"/>
    </source>
</evidence>
<keyword evidence="3" id="KW-1003">Cell membrane</keyword>
<gene>
    <name evidence="9" type="ORF">NQX30_04935</name>
</gene>
<protein>
    <submittedName>
        <fullName evidence="9">Electron transport complex subunit RsxA</fullName>
    </submittedName>
</protein>
<proteinExistence type="predicted"/>
<comment type="subcellular location">
    <subcellularLocation>
        <location evidence="1">Endomembrane system</location>
        <topology evidence="1">Multi-pass membrane protein</topology>
    </subcellularLocation>
</comment>
<reference evidence="9" key="2">
    <citation type="journal article" date="2023" name="Microbiome">
        <title>Synthase-selected sorting approach identifies a beta-lactone synthase in a nudibranch symbiotic bacterium.</title>
        <authorList>
            <person name="Dzunkova M."/>
            <person name="La Clair J.J."/>
            <person name="Tyml T."/>
            <person name="Doud D."/>
            <person name="Schulz F."/>
            <person name="Piquer-Esteban S."/>
            <person name="Porcel Sanchis D."/>
            <person name="Osborn A."/>
            <person name="Robinson D."/>
            <person name="Louie K.B."/>
            <person name="Bowen B.P."/>
            <person name="Bowers R.M."/>
            <person name="Lee J."/>
            <person name="Arnau V."/>
            <person name="Diaz-Villanueva W."/>
            <person name="Stepanauskas R."/>
            <person name="Gosliner T."/>
            <person name="Date S.V."/>
            <person name="Northen T.R."/>
            <person name="Cheng J.F."/>
            <person name="Burkart M.D."/>
            <person name="Woyke T."/>
        </authorList>
    </citation>
    <scope>NUCLEOTIDE SEQUENCE</scope>
    <source>
        <strain evidence="9">Df01</strain>
    </source>
</reference>
<feature type="transmembrane region" description="Helical" evidence="8">
    <location>
        <begin position="99"/>
        <end position="120"/>
    </location>
</feature>
<keyword evidence="7 8" id="KW-0472">Membrane</keyword>
<reference evidence="9" key="1">
    <citation type="submission" date="2022-08" db="EMBL/GenBank/DDBJ databases">
        <authorList>
            <person name="Dzunkova M."/>
            <person name="La Clair J."/>
            <person name="Tyml T."/>
            <person name="Doud D."/>
            <person name="Schulz F."/>
            <person name="Piquer S."/>
            <person name="Porcel Sanchis D."/>
            <person name="Osborn A."/>
            <person name="Robinson D."/>
            <person name="Louie K.B."/>
            <person name="Bowen B.P."/>
            <person name="Bowers R."/>
            <person name="Lee J."/>
            <person name="Arnau Llombart V."/>
            <person name="Diaz Villanueva W."/>
            <person name="Gosliner T."/>
            <person name="Northen T."/>
            <person name="Cheng J.-F."/>
            <person name="Burkart M.D."/>
            <person name="Woyke T."/>
        </authorList>
    </citation>
    <scope>NUCLEOTIDE SEQUENCE</scope>
    <source>
        <strain evidence="9">Df01</strain>
    </source>
</reference>